<feature type="compositionally biased region" description="Polar residues" evidence="1">
    <location>
        <begin position="201"/>
        <end position="211"/>
    </location>
</feature>
<dbReference type="AlphaFoldDB" id="K0TQE1"/>
<dbReference type="OrthoDB" id="10644109at2759"/>
<evidence type="ECO:0000313" key="3">
    <source>
        <dbReference type="EMBL" id="EJK75887.1"/>
    </source>
</evidence>
<feature type="chain" id="PRO_5003838172" evidence="2">
    <location>
        <begin position="30"/>
        <end position="434"/>
    </location>
</feature>
<feature type="region of interest" description="Disordered" evidence="1">
    <location>
        <begin position="379"/>
        <end position="398"/>
    </location>
</feature>
<proteinExistence type="predicted"/>
<protein>
    <submittedName>
        <fullName evidence="3">Uncharacterized protein</fullName>
    </submittedName>
</protein>
<accession>K0TQE1</accession>
<gene>
    <name evidence="3" type="ORF">THAOC_02377</name>
</gene>
<evidence type="ECO:0000256" key="1">
    <source>
        <dbReference type="SAM" id="MobiDB-lite"/>
    </source>
</evidence>
<sequence>MPALKPTTPMFAGNRLVVTLLTAVAVVTASPARQGPPNSPDADVDVDLDFDIFLDDEAMSMKPIKAGTAKMQPDSATSQEGEGDPLTLALEAIITGSLSNIADYASGKTIIVENELMNNTWEETEVDGLQFTPLIEVKNDMHGSMHSNNKAESETGNVRRQNGVADFTGALHNNNSAESKNGDVVRENGAIDSISREDGDAQSTQDSSANHVTERSYAENTIVIRNKVVGNRVKKTQQNGIIVTPKVAVLNDMSNALYDNNNAYSKYGDVDRQNGVADFEYSLHGNNNAISENGDVIRQNGLIGGFGEQFLSAEGIQELIDGLAELKDFKDENFLSLVNVTESLLGVGEFLRESNSTNEWVGGLVSLLQGLAHLGVQLSQQSSKSNKEPSRRYLRGKRIHADQPRSLGDIRTYFANMCGGSDVPIADCLTSLVH</sequence>
<evidence type="ECO:0000313" key="4">
    <source>
        <dbReference type="Proteomes" id="UP000266841"/>
    </source>
</evidence>
<comment type="caution">
    <text evidence="3">The sequence shown here is derived from an EMBL/GenBank/DDBJ whole genome shotgun (WGS) entry which is preliminary data.</text>
</comment>
<evidence type="ECO:0000256" key="2">
    <source>
        <dbReference type="SAM" id="SignalP"/>
    </source>
</evidence>
<name>K0TQE1_THAOC</name>
<organism evidence="3 4">
    <name type="scientific">Thalassiosira oceanica</name>
    <name type="common">Marine diatom</name>
    <dbReference type="NCBI Taxonomy" id="159749"/>
    <lineage>
        <taxon>Eukaryota</taxon>
        <taxon>Sar</taxon>
        <taxon>Stramenopiles</taxon>
        <taxon>Ochrophyta</taxon>
        <taxon>Bacillariophyta</taxon>
        <taxon>Coscinodiscophyceae</taxon>
        <taxon>Thalassiosirophycidae</taxon>
        <taxon>Thalassiosirales</taxon>
        <taxon>Thalassiosiraceae</taxon>
        <taxon>Thalassiosira</taxon>
    </lineage>
</organism>
<reference evidence="3 4" key="1">
    <citation type="journal article" date="2012" name="Genome Biol.">
        <title>Genome and low-iron response of an oceanic diatom adapted to chronic iron limitation.</title>
        <authorList>
            <person name="Lommer M."/>
            <person name="Specht M."/>
            <person name="Roy A.S."/>
            <person name="Kraemer L."/>
            <person name="Andreson R."/>
            <person name="Gutowska M.A."/>
            <person name="Wolf J."/>
            <person name="Bergner S.V."/>
            <person name="Schilhabel M.B."/>
            <person name="Klostermeier U.C."/>
            <person name="Beiko R.G."/>
            <person name="Rosenstiel P."/>
            <person name="Hippler M."/>
            <person name="Laroche J."/>
        </authorList>
    </citation>
    <scope>NUCLEOTIDE SEQUENCE [LARGE SCALE GENOMIC DNA]</scope>
    <source>
        <strain evidence="3 4">CCMP1005</strain>
    </source>
</reference>
<keyword evidence="4" id="KW-1185">Reference proteome</keyword>
<dbReference type="Proteomes" id="UP000266841">
    <property type="component" value="Unassembled WGS sequence"/>
</dbReference>
<keyword evidence="2" id="KW-0732">Signal</keyword>
<feature type="region of interest" description="Disordered" evidence="1">
    <location>
        <begin position="194"/>
        <end position="213"/>
    </location>
</feature>
<feature type="signal peptide" evidence="2">
    <location>
        <begin position="1"/>
        <end position="29"/>
    </location>
</feature>
<dbReference type="EMBL" id="AGNL01002673">
    <property type="protein sequence ID" value="EJK75887.1"/>
    <property type="molecule type" value="Genomic_DNA"/>
</dbReference>